<name>A0AAP3ZVV0_PAEPO</name>
<reference evidence="1" key="1">
    <citation type="submission" date="2023-04" db="EMBL/GenBank/DDBJ databases">
        <title>Uncovering the Secrets of Slow-Growing Bacteria in Tropical Savanna Soil through Cultivation and Genomic Analysis.</title>
        <authorList>
            <person name="Goncalves O.S."/>
            <person name="Santana M.F."/>
        </authorList>
    </citation>
    <scope>NUCLEOTIDE SEQUENCE</scope>
    <source>
        <strain evidence="1">ANTI</strain>
    </source>
</reference>
<organism evidence="1 2">
    <name type="scientific">Paenibacillus polymyxa</name>
    <name type="common">Bacillus polymyxa</name>
    <dbReference type="NCBI Taxonomy" id="1406"/>
    <lineage>
        <taxon>Bacteria</taxon>
        <taxon>Bacillati</taxon>
        <taxon>Bacillota</taxon>
        <taxon>Bacilli</taxon>
        <taxon>Bacillales</taxon>
        <taxon>Paenibacillaceae</taxon>
        <taxon>Paenibacillus</taxon>
    </lineage>
</organism>
<dbReference type="RefSeq" id="WP_025723324.1">
    <property type="nucleotide sequence ID" value="NZ_JARVWT010000001.1"/>
</dbReference>
<comment type="caution">
    <text evidence="1">The sequence shown here is derived from an EMBL/GenBank/DDBJ whole genome shotgun (WGS) entry which is preliminary data.</text>
</comment>
<protein>
    <submittedName>
        <fullName evidence="1">Uncharacterized protein</fullName>
    </submittedName>
</protein>
<sequence length="66" mass="7442">MNVGTYAFIPERDLAYSFAVLFFISVCSETIHNSHSIFLVCKPQPSAAFFIASGIKKPDWERMIVV</sequence>
<dbReference type="AlphaFoldDB" id="A0AAP3ZVV0"/>
<evidence type="ECO:0000313" key="2">
    <source>
        <dbReference type="Proteomes" id="UP001229409"/>
    </source>
</evidence>
<dbReference type="EMBL" id="JARVWT010000001">
    <property type="protein sequence ID" value="MDH2330009.1"/>
    <property type="molecule type" value="Genomic_DNA"/>
</dbReference>
<evidence type="ECO:0000313" key="1">
    <source>
        <dbReference type="EMBL" id="MDH2330009.1"/>
    </source>
</evidence>
<proteinExistence type="predicted"/>
<accession>A0AAP3ZVV0</accession>
<dbReference type="Proteomes" id="UP001229409">
    <property type="component" value="Unassembled WGS sequence"/>
</dbReference>
<gene>
    <name evidence="1" type="ORF">QDS18_03945</name>
</gene>